<dbReference type="RefSeq" id="XP_008818965.1">
    <property type="nucleotide sequence ID" value="XM_008820743.1"/>
</dbReference>
<feature type="region of interest" description="Disordered" evidence="1">
    <location>
        <begin position="1"/>
        <end position="45"/>
    </location>
</feature>
<evidence type="ECO:0000313" key="3">
    <source>
        <dbReference type="Proteomes" id="UP000030640"/>
    </source>
</evidence>
<protein>
    <submittedName>
        <fullName evidence="2">Uncharacterized protein</fullName>
    </submittedName>
</protein>
<dbReference type="AlphaFoldDB" id="W6ZU50"/>
<keyword evidence="3" id="KW-1185">Reference proteome</keyword>
<dbReference type="VEuPathDB" id="PlasmoDB:C922_05171"/>
<evidence type="ECO:0000313" key="2">
    <source>
        <dbReference type="EMBL" id="EUD64457.1"/>
    </source>
</evidence>
<organism evidence="2 3">
    <name type="scientific">Plasmodium inui San Antonio 1</name>
    <dbReference type="NCBI Taxonomy" id="1237626"/>
    <lineage>
        <taxon>Eukaryota</taxon>
        <taxon>Sar</taxon>
        <taxon>Alveolata</taxon>
        <taxon>Apicomplexa</taxon>
        <taxon>Aconoidasida</taxon>
        <taxon>Haemosporida</taxon>
        <taxon>Plasmodiidae</taxon>
        <taxon>Plasmodium</taxon>
        <taxon>Plasmodium (Plasmodium)</taxon>
    </lineage>
</organism>
<dbReference type="EMBL" id="KI965501">
    <property type="protein sequence ID" value="EUD64457.1"/>
    <property type="molecule type" value="Genomic_DNA"/>
</dbReference>
<name>W6ZU50_9APIC</name>
<sequence length="63" mass="7211">MSMTGSRAESGIKERKHGNRTNERIRLTENKRGLDQKQEKKDDAKGGVLGNWKIVMRRTRGSL</sequence>
<gene>
    <name evidence="2" type="ORF">C922_05171</name>
</gene>
<dbReference type="GeneID" id="20040445"/>
<reference evidence="2 3" key="1">
    <citation type="submission" date="2013-02" db="EMBL/GenBank/DDBJ databases">
        <title>The Genome Sequence of Plasmodium inui San Antonio 1.</title>
        <authorList>
            <consortium name="The Broad Institute Genome Sequencing Platform"/>
            <consortium name="The Broad Institute Genome Sequencing Center for Infectious Disease"/>
            <person name="Neafsey D."/>
            <person name="Cheeseman I."/>
            <person name="Volkman S."/>
            <person name="Adams J."/>
            <person name="Walker B."/>
            <person name="Young S.K."/>
            <person name="Zeng Q."/>
            <person name="Gargeya S."/>
            <person name="Fitzgerald M."/>
            <person name="Haas B."/>
            <person name="Abouelleil A."/>
            <person name="Alvarado L."/>
            <person name="Arachchi H.M."/>
            <person name="Berlin A.M."/>
            <person name="Chapman S.B."/>
            <person name="Dewar J."/>
            <person name="Goldberg J."/>
            <person name="Griggs A."/>
            <person name="Gujja S."/>
            <person name="Hansen M."/>
            <person name="Howarth C."/>
            <person name="Imamovic A."/>
            <person name="Larimer J."/>
            <person name="McCowan C."/>
            <person name="Murphy C."/>
            <person name="Neiman D."/>
            <person name="Pearson M."/>
            <person name="Priest M."/>
            <person name="Roberts A."/>
            <person name="Saif S."/>
            <person name="Shea T."/>
            <person name="Sisk P."/>
            <person name="Sykes S."/>
            <person name="Wortman J."/>
            <person name="Nusbaum C."/>
            <person name="Birren B."/>
        </authorList>
    </citation>
    <scope>NUCLEOTIDE SEQUENCE [LARGE SCALE GENOMIC DNA]</scope>
    <source>
        <strain evidence="2 3">San Antonio 1</strain>
    </source>
</reference>
<dbReference type="Proteomes" id="UP000030640">
    <property type="component" value="Unassembled WGS sequence"/>
</dbReference>
<evidence type="ECO:0000256" key="1">
    <source>
        <dbReference type="SAM" id="MobiDB-lite"/>
    </source>
</evidence>
<accession>W6ZU50</accession>
<proteinExistence type="predicted"/>
<feature type="compositionally biased region" description="Basic and acidic residues" evidence="1">
    <location>
        <begin position="20"/>
        <end position="45"/>
    </location>
</feature>